<reference evidence="7" key="1">
    <citation type="journal article" date="2014" name="Int. J. Syst. Evol. Microbiol.">
        <title>Complete genome of a new Firmicutes species belonging to the dominant human colonic microbiota ('Ruminococcus bicirculans') reveals two chromosomes and a selective capacity to utilize plant glucans.</title>
        <authorList>
            <consortium name="NISC Comparative Sequencing Program"/>
            <person name="Wegmann U."/>
            <person name="Louis P."/>
            <person name="Goesmann A."/>
            <person name="Henrissat B."/>
            <person name="Duncan S.H."/>
            <person name="Flint H.J."/>
        </authorList>
    </citation>
    <scope>NUCLEOTIDE SEQUENCE</scope>
    <source>
        <strain evidence="7">CGMCC 1.11013</strain>
    </source>
</reference>
<dbReference type="OrthoDB" id="9790995at2"/>
<dbReference type="EMBL" id="JFHE01000043">
    <property type="protein sequence ID" value="KDR27389.1"/>
    <property type="molecule type" value="Genomic_DNA"/>
</dbReference>
<keyword evidence="1" id="KW-0001">2Fe-2S</keyword>
<gene>
    <name evidence="8" type="ORF">BG57_23175</name>
    <name evidence="7" type="ORF">GCM10010985_31110</name>
</gene>
<protein>
    <submittedName>
        <fullName evidence="8">MarR family transcriptional regulator</fullName>
    </submittedName>
    <submittedName>
        <fullName evidence="7">Ring-hydroxylating oxygenase subunit alpha</fullName>
    </submittedName>
</protein>
<dbReference type="InterPro" id="IPR036922">
    <property type="entry name" value="Rieske_2Fe-2S_sf"/>
</dbReference>
<reference evidence="8 9" key="2">
    <citation type="submission" date="2014-03" db="EMBL/GenBank/DDBJ databases">
        <title>Draft Genome Sequences of Four Burkholderia Strains.</title>
        <authorList>
            <person name="Liu X.Y."/>
            <person name="Li C.X."/>
            <person name="Xu J.H."/>
        </authorList>
    </citation>
    <scope>NUCLEOTIDE SEQUENCE [LARGE SCALE GENOMIC DNA]</scope>
    <source>
        <strain evidence="8 9">R27</strain>
    </source>
</reference>
<dbReference type="InterPro" id="IPR050584">
    <property type="entry name" value="Cholesterol_7-desaturase"/>
</dbReference>
<dbReference type="PANTHER" id="PTHR21266:SF59">
    <property type="entry name" value="BLR4922 PROTEIN"/>
    <property type="match status" value="1"/>
</dbReference>
<evidence type="ECO:0000256" key="4">
    <source>
        <dbReference type="ARBA" id="ARBA00023004"/>
    </source>
</evidence>
<dbReference type="InterPro" id="IPR017941">
    <property type="entry name" value="Rieske_2Fe-2S"/>
</dbReference>
<dbReference type="AlphaFoldDB" id="A0A069NIF5"/>
<dbReference type="GO" id="GO:0046872">
    <property type="term" value="F:metal ion binding"/>
    <property type="evidence" value="ECO:0007669"/>
    <property type="project" value="UniProtKB-KW"/>
</dbReference>
<comment type="caution">
    <text evidence="8">The sequence shown here is derived from an EMBL/GenBank/DDBJ whole genome shotgun (WGS) entry which is preliminary data.</text>
</comment>
<evidence type="ECO:0000313" key="9">
    <source>
        <dbReference type="Proteomes" id="UP000027439"/>
    </source>
</evidence>
<dbReference type="RefSeq" id="WP_035969846.1">
    <property type="nucleotide sequence ID" value="NZ_BMEG01000004.1"/>
</dbReference>
<sequence length="441" mass="49657">MLTHEENELLCRVEGDAPMGQLMRRHWTPVCLIEEVSEPDGAPVKARVFGEDLVVFRDTDGNVGVMDEYCPHRRVSLVYGRNEDCGLRCLYHGWKMDVKGNVIEMVSEPSCSDMTKKVKHKAYETKEWGGFVWAYMGPQDAIPEFVPPAWAPTEDTRVTIAKAILPCNWAQILEGAIDSAHSSSLHSSDFVPARVGGAEATSKNWLRPSTDKAPRLQVHRTEFGFRYAALRRPIQNAATHDYVRSTVFVAPATALIPPNNLYNVANINVPCDDTSTAFYFMAWGHPDKTPETETWRKFLGQQVGIDLDQYYRPLRNHDNRFWQDREAMKAGNFTGIKGFPNQDIAMWVTMGAVADRTEERLGASDVAVVEFRRRMLDALKAFQAGEEAIGTGDKAIPRSVCSFQAMVPKDTDWKQFDAHPVWVERADEAAPALESNYQVQV</sequence>
<keyword evidence="5" id="KW-0411">Iron-sulfur</keyword>
<keyword evidence="4" id="KW-0408">Iron</keyword>
<dbReference type="eggNOG" id="COG4638">
    <property type="taxonomic scope" value="Bacteria"/>
</dbReference>
<evidence type="ECO:0000256" key="5">
    <source>
        <dbReference type="ARBA" id="ARBA00023014"/>
    </source>
</evidence>
<evidence type="ECO:0000313" key="8">
    <source>
        <dbReference type="EMBL" id="KDR27389.1"/>
    </source>
</evidence>
<dbReference type="PANTHER" id="PTHR21266">
    <property type="entry name" value="IRON-SULFUR DOMAIN CONTAINING PROTEIN"/>
    <property type="match status" value="1"/>
</dbReference>
<evidence type="ECO:0000313" key="7">
    <source>
        <dbReference type="EMBL" id="GGD74420.1"/>
    </source>
</evidence>
<evidence type="ECO:0000313" key="10">
    <source>
        <dbReference type="Proteomes" id="UP000597138"/>
    </source>
</evidence>
<dbReference type="Pfam" id="PF00355">
    <property type="entry name" value="Rieske"/>
    <property type="match status" value="1"/>
</dbReference>
<dbReference type="InterPro" id="IPR045623">
    <property type="entry name" value="LigXa_C"/>
</dbReference>
<accession>A0A069NIF5</accession>
<evidence type="ECO:0000259" key="6">
    <source>
        <dbReference type="PROSITE" id="PS51296"/>
    </source>
</evidence>
<keyword evidence="10" id="KW-1185">Reference proteome</keyword>
<dbReference type="CDD" id="cd03479">
    <property type="entry name" value="Rieske_RO_Alpha_PhDO_like"/>
    <property type="match status" value="1"/>
</dbReference>
<dbReference type="Pfam" id="PF19301">
    <property type="entry name" value="LigXa_C"/>
    <property type="match status" value="1"/>
</dbReference>
<reference evidence="7" key="4">
    <citation type="submission" date="2024-05" db="EMBL/GenBank/DDBJ databases">
        <authorList>
            <person name="Sun Q."/>
            <person name="Zhou Y."/>
        </authorList>
    </citation>
    <scope>NUCLEOTIDE SEQUENCE</scope>
    <source>
        <strain evidence="7">CGMCC 1.11013</strain>
    </source>
</reference>
<organism evidence="8 9">
    <name type="scientific">Caballeronia grimmiae</name>
    <dbReference type="NCBI Taxonomy" id="1071679"/>
    <lineage>
        <taxon>Bacteria</taxon>
        <taxon>Pseudomonadati</taxon>
        <taxon>Pseudomonadota</taxon>
        <taxon>Betaproteobacteria</taxon>
        <taxon>Burkholderiales</taxon>
        <taxon>Burkholderiaceae</taxon>
        <taxon>Caballeronia</taxon>
    </lineage>
</organism>
<dbReference type="SUPFAM" id="SSF55961">
    <property type="entry name" value="Bet v1-like"/>
    <property type="match status" value="1"/>
</dbReference>
<dbReference type="STRING" id="1071679.BG57_23175"/>
<dbReference type="EMBL" id="BMEG01000004">
    <property type="protein sequence ID" value="GGD74420.1"/>
    <property type="molecule type" value="Genomic_DNA"/>
</dbReference>
<evidence type="ECO:0000256" key="2">
    <source>
        <dbReference type="ARBA" id="ARBA00022723"/>
    </source>
</evidence>
<keyword evidence="2" id="KW-0479">Metal-binding</keyword>
<evidence type="ECO:0000256" key="3">
    <source>
        <dbReference type="ARBA" id="ARBA00023002"/>
    </source>
</evidence>
<dbReference type="Proteomes" id="UP000597138">
    <property type="component" value="Unassembled WGS sequence"/>
</dbReference>
<dbReference type="GO" id="GO:0016491">
    <property type="term" value="F:oxidoreductase activity"/>
    <property type="evidence" value="ECO:0007669"/>
    <property type="project" value="UniProtKB-KW"/>
</dbReference>
<name>A0A069NIF5_9BURK</name>
<reference evidence="10" key="3">
    <citation type="journal article" date="2019" name="Int. J. Syst. Evol. Microbiol.">
        <title>The Global Catalogue of Microorganisms (GCM) 10K type strain sequencing project: providing services to taxonomists for standard genome sequencing and annotation.</title>
        <authorList>
            <consortium name="The Broad Institute Genomics Platform"/>
            <consortium name="The Broad Institute Genome Sequencing Center for Infectious Disease"/>
            <person name="Wu L."/>
            <person name="Ma J."/>
        </authorList>
    </citation>
    <scope>NUCLEOTIDE SEQUENCE [LARGE SCALE GENOMIC DNA]</scope>
    <source>
        <strain evidence="10">CGMCC 1.11013</strain>
    </source>
</reference>
<proteinExistence type="predicted"/>
<dbReference type="GO" id="GO:0051537">
    <property type="term" value="F:2 iron, 2 sulfur cluster binding"/>
    <property type="evidence" value="ECO:0007669"/>
    <property type="project" value="UniProtKB-KW"/>
</dbReference>
<dbReference type="Gene3D" id="2.102.10.10">
    <property type="entry name" value="Rieske [2Fe-2S] iron-sulphur domain"/>
    <property type="match status" value="1"/>
</dbReference>
<dbReference type="PROSITE" id="PS51296">
    <property type="entry name" value="RIESKE"/>
    <property type="match status" value="1"/>
</dbReference>
<dbReference type="Proteomes" id="UP000027439">
    <property type="component" value="Unassembled WGS sequence"/>
</dbReference>
<evidence type="ECO:0000256" key="1">
    <source>
        <dbReference type="ARBA" id="ARBA00022714"/>
    </source>
</evidence>
<dbReference type="SUPFAM" id="SSF50022">
    <property type="entry name" value="ISP domain"/>
    <property type="match status" value="1"/>
</dbReference>
<keyword evidence="3" id="KW-0560">Oxidoreductase</keyword>
<feature type="domain" description="Rieske" evidence="6">
    <location>
        <begin position="27"/>
        <end position="134"/>
    </location>
</feature>